<accession>A0A3L6ZP58</accession>
<proteinExistence type="predicted"/>
<reference evidence="4 5" key="1">
    <citation type="submission" date="2018-10" db="EMBL/GenBank/DDBJ databases">
        <authorList>
            <person name="Li J."/>
        </authorList>
    </citation>
    <scope>NUCLEOTIDE SEQUENCE [LARGE SCALE GENOMIC DNA]</scope>
    <source>
        <strain evidence="4 5">CCTCC AB209002</strain>
    </source>
</reference>
<feature type="compositionally biased region" description="Basic residues" evidence="1">
    <location>
        <begin position="400"/>
        <end position="410"/>
    </location>
</feature>
<protein>
    <submittedName>
        <fullName evidence="4">DUF1016 domain-containing protein</fullName>
    </submittedName>
</protein>
<gene>
    <name evidence="4" type="ORF">D9V29_11635</name>
</gene>
<comment type="caution">
    <text evidence="4">The sequence shown here is derived from an EMBL/GenBank/DDBJ whole genome shotgun (WGS) entry which is preliminary data.</text>
</comment>
<evidence type="ECO:0000256" key="1">
    <source>
        <dbReference type="SAM" id="MobiDB-lite"/>
    </source>
</evidence>
<dbReference type="Pfam" id="PF06250">
    <property type="entry name" value="YhcG_C"/>
    <property type="match status" value="1"/>
</dbReference>
<dbReference type="InterPro" id="IPR053148">
    <property type="entry name" value="PD-DEXK-like_domain"/>
</dbReference>
<feature type="domain" description="YhcG N-terminal" evidence="3">
    <location>
        <begin position="20"/>
        <end position="156"/>
    </location>
</feature>
<evidence type="ECO:0000313" key="4">
    <source>
        <dbReference type="EMBL" id="RLP69455.1"/>
    </source>
</evidence>
<dbReference type="Proteomes" id="UP000270299">
    <property type="component" value="Unassembled WGS sequence"/>
</dbReference>
<name>A0A3L6ZP58_9MICO</name>
<dbReference type="PANTHER" id="PTHR30547">
    <property type="entry name" value="UNCHARACTERIZED PROTEIN YHCG-RELATED"/>
    <property type="match status" value="1"/>
</dbReference>
<organism evidence="4 5">
    <name type="scientific">Mycetocola manganoxydans</name>
    <dbReference type="NCBI Taxonomy" id="699879"/>
    <lineage>
        <taxon>Bacteria</taxon>
        <taxon>Bacillati</taxon>
        <taxon>Actinomycetota</taxon>
        <taxon>Actinomycetes</taxon>
        <taxon>Micrococcales</taxon>
        <taxon>Microbacteriaceae</taxon>
        <taxon>Mycetocola</taxon>
    </lineage>
</organism>
<keyword evidence="5" id="KW-1185">Reference proteome</keyword>
<dbReference type="EMBL" id="RCUV01000013">
    <property type="protein sequence ID" value="RLP69455.1"/>
    <property type="molecule type" value="Genomic_DNA"/>
</dbReference>
<sequence>MAIDAALALPNGYAEFLGALKTRVRDAQVRAQRVVNTELIELYWELGNEILDQQGQAGWGSGVIRRMAEDLRVEFPQMKGFSASNLQYMRAFAVAWPGPAPISQQAAGKLPWGHVMVLIDKLDDPATRDWYAAAAVQHGWSRNVLMNQIMNRTHDRIGSGPSNFTRQLPAAESELAQQIARDPYVFDFLELTDHAAERDLEQSLMDRIVETLRELGAGFAFVGRQVHFDVGGDDFYLDLLFFHVVQLRYVVVELKTGKFQPEYAGKLGFYIAVVDDKLRLATHNPTVGKSGLAAPVRFDRRTSREKKVQYVAPICPRCQIVQGDGHVKTEAGRWTEYSIPYRAVFPFEEKSLAGQHLCLDRGNGLCDQMPRVHPVSFPGETRFWLRSPKYDRGDPLPPRRPFRGKSSRSS</sequence>
<dbReference type="Pfam" id="PF17761">
    <property type="entry name" value="DUF1016_N"/>
    <property type="match status" value="1"/>
</dbReference>
<evidence type="ECO:0000259" key="3">
    <source>
        <dbReference type="Pfam" id="PF17761"/>
    </source>
</evidence>
<dbReference type="OrthoDB" id="9801263at2"/>
<dbReference type="Gene3D" id="3.40.1350.10">
    <property type="match status" value="1"/>
</dbReference>
<dbReference type="InterPro" id="IPR011856">
    <property type="entry name" value="tRNA_endonuc-like_dom_sf"/>
</dbReference>
<dbReference type="GO" id="GO:0003676">
    <property type="term" value="F:nucleic acid binding"/>
    <property type="evidence" value="ECO:0007669"/>
    <property type="project" value="InterPro"/>
</dbReference>
<feature type="domain" description="YhcG PDDEXK nuclease" evidence="2">
    <location>
        <begin position="177"/>
        <end position="288"/>
    </location>
</feature>
<dbReference type="PANTHER" id="PTHR30547:SF0">
    <property type="entry name" value="BLR8175 PROTEIN"/>
    <property type="match status" value="1"/>
</dbReference>
<evidence type="ECO:0000313" key="5">
    <source>
        <dbReference type="Proteomes" id="UP000270299"/>
    </source>
</evidence>
<dbReference type="AlphaFoldDB" id="A0A3L6ZP58"/>
<feature type="region of interest" description="Disordered" evidence="1">
    <location>
        <begin position="388"/>
        <end position="410"/>
    </location>
</feature>
<evidence type="ECO:0000259" key="2">
    <source>
        <dbReference type="Pfam" id="PF06250"/>
    </source>
</evidence>
<dbReference type="InterPro" id="IPR009362">
    <property type="entry name" value="YhcG_C"/>
</dbReference>
<dbReference type="InterPro" id="IPR041527">
    <property type="entry name" value="YhcG_N"/>
</dbReference>